<reference evidence="8 9" key="1">
    <citation type="submission" date="2019-08" db="EMBL/GenBank/DDBJ databases">
        <title>In-depth cultivation of the pig gut microbiome towards novel bacterial diversity and tailored functional studies.</title>
        <authorList>
            <person name="Wylensek D."/>
            <person name="Hitch T.C.A."/>
            <person name="Clavel T."/>
        </authorList>
    </citation>
    <scope>NUCLEOTIDE SEQUENCE [LARGE SCALE GENOMIC DNA]</scope>
    <source>
        <strain evidence="8 9">Oil+RF-744-GAM-WT-6</strain>
    </source>
</reference>
<dbReference type="GO" id="GO:0046103">
    <property type="term" value="P:inosine biosynthetic process"/>
    <property type="evidence" value="ECO:0007669"/>
    <property type="project" value="TreeGrafter"/>
</dbReference>
<dbReference type="InterPro" id="IPR006330">
    <property type="entry name" value="Ado/ade_deaminase"/>
</dbReference>
<comment type="caution">
    <text evidence="8">The sequence shown here is derived from an EMBL/GenBank/DDBJ whole genome shotgun (WGS) entry which is preliminary data.</text>
</comment>
<keyword evidence="5 8" id="KW-0378">Hydrolase</keyword>
<dbReference type="InterPro" id="IPR001365">
    <property type="entry name" value="A_deaminase_dom"/>
</dbReference>
<organism evidence="8 9">
    <name type="scientific">Stecheria intestinalis</name>
    <dbReference type="NCBI Taxonomy" id="2606630"/>
    <lineage>
        <taxon>Bacteria</taxon>
        <taxon>Bacillati</taxon>
        <taxon>Bacillota</taxon>
        <taxon>Erysipelotrichia</taxon>
        <taxon>Erysipelotrichales</taxon>
        <taxon>Erysipelotrichaceae</taxon>
        <taxon>Stecheria</taxon>
    </lineage>
</organism>
<evidence type="ECO:0000256" key="3">
    <source>
        <dbReference type="ARBA" id="ARBA00012784"/>
    </source>
</evidence>
<evidence type="ECO:0000313" key="8">
    <source>
        <dbReference type="EMBL" id="MSS57675.1"/>
    </source>
</evidence>
<dbReference type="Gene3D" id="3.20.20.140">
    <property type="entry name" value="Metal-dependent hydrolases"/>
    <property type="match status" value="1"/>
</dbReference>
<dbReference type="GO" id="GO:0006154">
    <property type="term" value="P:adenosine catabolic process"/>
    <property type="evidence" value="ECO:0007669"/>
    <property type="project" value="TreeGrafter"/>
</dbReference>
<evidence type="ECO:0000256" key="4">
    <source>
        <dbReference type="ARBA" id="ARBA00022723"/>
    </source>
</evidence>
<keyword evidence="4" id="KW-0479">Metal-binding</keyword>
<evidence type="ECO:0000256" key="1">
    <source>
        <dbReference type="ARBA" id="ARBA00001947"/>
    </source>
</evidence>
<proteinExistence type="inferred from homology"/>
<dbReference type="SUPFAM" id="SSF51556">
    <property type="entry name" value="Metallo-dependent hydrolases"/>
    <property type="match status" value="1"/>
</dbReference>
<name>A0A7X2NQQ2_9FIRM</name>
<evidence type="ECO:0000256" key="2">
    <source>
        <dbReference type="ARBA" id="ARBA00006676"/>
    </source>
</evidence>
<evidence type="ECO:0000256" key="5">
    <source>
        <dbReference type="ARBA" id="ARBA00022801"/>
    </source>
</evidence>
<dbReference type="NCBIfam" id="TIGR01430">
    <property type="entry name" value="aden_deam"/>
    <property type="match status" value="1"/>
</dbReference>
<dbReference type="PANTHER" id="PTHR11409:SF43">
    <property type="entry name" value="ADENOSINE DEAMINASE"/>
    <property type="match status" value="1"/>
</dbReference>
<dbReference type="RefSeq" id="WP_154502618.1">
    <property type="nucleotide sequence ID" value="NZ_VUMN01000002.1"/>
</dbReference>
<gene>
    <name evidence="8" type="primary">add</name>
    <name evidence="8" type="ORF">FYJ51_01975</name>
</gene>
<dbReference type="EC" id="3.5.4.4" evidence="3"/>
<dbReference type="Pfam" id="PF00962">
    <property type="entry name" value="A_deaminase"/>
    <property type="match status" value="1"/>
</dbReference>
<feature type="domain" description="Adenosine deaminase" evidence="7">
    <location>
        <begin position="4"/>
        <end position="319"/>
    </location>
</feature>
<dbReference type="EMBL" id="VUMN01000002">
    <property type="protein sequence ID" value="MSS57675.1"/>
    <property type="molecule type" value="Genomic_DNA"/>
</dbReference>
<sequence>MDYPKTVLHLHLDGAMPARLFAKWSREDGMIPEEMSDGAWISAHQLKESMSLAEALANFDILLALLNREERLSECTEELLEDLYQEGVRVAEIRFSPQSHHPLSMEAAVQAVIAGQKKAVSRHPDLCAGILLCMMHGTDNEAENRNTVLLAGKYLKEGVVGIDLAGNETGNPLSDYESCFILAKENGIPFTIHAGESGPASNVQYAIDLGAKRIGHGVKSISDENVVKNLVSHGVTLEVCPTSNIYASSFPSLKEHPVRKLYDAGVKLNLNTDDPFLMNLTLEQEYQNMREVFQFTEKELILTNLYGAEASFCKGSEKVAEQLRSILANMK</sequence>
<dbReference type="PANTHER" id="PTHR11409">
    <property type="entry name" value="ADENOSINE DEAMINASE"/>
    <property type="match status" value="1"/>
</dbReference>
<dbReference type="GO" id="GO:0005829">
    <property type="term" value="C:cytosol"/>
    <property type="evidence" value="ECO:0007669"/>
    <property type="project" value="TreeGrafter"/>
</dbReference>
<keyword evidence="6" id="KW-0862">Zinc</keyword>
<dbReference type="GO" id="GO:0004000">
    <property type="term" value="F:adenosine deaminase activity"/>
    <property type="evidence" value="ECO:0007669"/>
    <property type="project" value="TreeGrafter"/>
</dbReference>
<evidence type="ECO:0000256" key="6">
    <source>
        <dbReference type="ARBA" id="ARBA00022833"/>
    </source>
</evidence>
<accession>A0A7X2NQQ2</accession>
<protein>
    <recommendedName>
        <fullName evidence="3">adenosine deaminase</fullName>
        <ecNumber evidence="3">3.5.4.4</ecNumber>
    </recommendedName>
</protein>
<dbReference type="GO" id="GO:0046872">
    <property type="term" value="F:metal ion binding"/>
    <property type="evidence" value="ECO:0007669"/>
    <property type="project" value="UniProtKB-KW"/>
</dbReference>
<comment type="similarity">
    <text evidence="2">Belongs to the metallo-dependent hydrolases superfamily. Adenosine and AMP deaminases family.</text>
</comment>
<evidence type="ECO:0000313" key="9">
    <source>
        <dbReference type="Proteomes" id="UP000461880"/>
    </source>
</evidence>
<dbReference type="GO" id="GO:0043103">
    <property type="term" value="P:hypoxanthine salvage"/>
    <property type="evidence" value="ECO:0007669"/>
    <property type="project" value="TreeGrafter"/>
</dbReference>
<dbReference type="InterPro" id="IPR032466">
    <property type="entry name" value="Metal_Hydrolase"/>
</dbReference>
<evidence type="ECO:0000259" key="7">
    <source>
        <dbReference type="Pfam" id="PF00962"/>
    </source>
</evidence>
<dbReference type="AlphaFoldDB" id="A0A7X2NQQ2"/>
<keyword evidence="9" id="KW-1185">Reference proteome</keyword>
<comment type="cofactor">
    <cofactor evidence="1">
        <name>Zn(2+)</name>
        <dbReference type="ChEBI" id="CHEBI:29105"/>
    </cofactor>
</comment>
<dbReference type="Proteomes" id="UP000461880">
    <property type="component" value="Unassembled WGS sequence"/>
</dbReference>